<name>A0A532VAS9_UNCT6</name>
<feature type="domain" description="VOC" evidence="1">
    <location>
        <begin position="3"/>
        <end position="119"/>
    </location>
</feature>
<dbReference type="InterPro" id="IPR037523">
    <property type="entry name" value="VOC_core"/>
</dbReference>
<dbReference type="EMBL" id="NJBO01000001">
    <property type="protein sequence ID" value="TKJ44310.1"/>
    <property type="molecule type" value="Genomic_DNA"/>
</dbReference>
<dbReference type="Gene3D" id="3.10.180.10">
    <property type="entry name" value="2,3-Dihydroxybiphenyl 1,2-Dioxygenase, domain 1"/>
    <property type="match status" value="1"/>
</dbReference>
<dbReference type="InterPro" id="IPR004360">
    <property type="entry name" value="Glyas_Fos-R_dOase_dom"/>
</dbReference>
<evidence type="ECO:0000313" key="3">
    <source>
        <dbReference type="Proteomes" id="UP000317778"/>
    </source>
</evidence>
<dbReference type="InterPro" id="IPR029068">
    <property type="entry name" value="Glyas_Bleomycin-R_OHBP_Dase"/>
</dbReference>
<sequence>MPKICVIQFNVSDMDAAIDFYCSKLGFSIKGKEYYPDIVLLDHEGPSVLLYKVDKPFKIDYPNVAQTLVNIQVDDLRKVMADLKAKGVEFIHDKPQPCPAGIYAAIRDPSGNVHELLEFGGSVDDQGTS</sequence>
<reference evidence="2 3" key="1">
    <citation type="submission" date="2017-06" db="EMBL/GenBank/DDBJ databases">
        <title>Novel microbial phyla capable of carbon fixation and sulfur reduction in deep-sea sediments.</title>
        <authorList>
            <person name="Huang J."/>
            <person name="Baker B."/>
            <person name="Wang Y."/>
        </authorList>
    </citation>
    <scope>NUCLEOTIDE SEQUENCE [LARGE SCALE GENOMIC DNA]</scope>
    <source>
        <strain evidence="2">B3_TA06</strain>
    </source>
</reference>
<dbReference type="PANTHER" id="PTHR33993">
    <property type="entry name" value="GLYOXALASE-RELATED"/>
    <property type="match status" value="1"/>
</dbReference>
<gene>
    <name evidence="2" type="ORF">CEE36_00800</name>
</gene>
<dbReference type="SUPFAM" id="SSF54593">
    <property type="entry name" value="Glyoxalase/Bleomycin resistance protein/Dihydroxybiphenyl dioxygenase"/>
    <property type="match status" value="1"/>
</dbReference>
<accession>A0A532VAS9</accession>
<organism evidence="2 3">
    <name type="scientific">candidate division TA06 bacterium B3_TA06</name>
    <dbReference type="NCBI Taxonomy" id="2012487"/>
    <lineage>
        <taxon>Bacteria</taxon>
        <taxon>Bacteria division TA06</taxon>
    </lineage>
</organism>
<dbReference type="InterPro" id="IPR052164">
    <property type="entry name" value="Anthracycline_SecMetBiosynth"/>
</dbReference>
<evidence type="ECO:0000313" key="2">
    <source>
        <dbReference type="EMBL" id="TKJ44310.1"/>
    </source>
</evidence>
<comment type="caution">
    <text evidence="2">The sequence shown here is derived from an EMBL/GenBank/DDBJ whole genome shotgun (WGS) entry which is preliminary data.</text>
</comment>
<dbReference type="Pfam" id="PF00903">
    <property type="entry name" value="Glyoxalase"/>
    <property type="match status" value="1"/>
</dbReference>
<protein>
    <submittedName>
        <fullName evidence="2">Glyoxalase</fullName>
    </submittedName>
</protein>
<dbReference type="Proteomes" id="UP000317778">
    <property type="component" value="Unassembled WGS sequence"/>
</dbReference>
<proteinExistence type="predicted"/>
<evidence type="ECO:0000259" key="1">
    <source>
        <dbReference type="PROSITE" id="PS51819"/>
    </source>
</evidence>
<dbReference type="AlphaFoldDB" id="A0A532VAS9"/>
<dbReference type="PROSITE" id="PS51819">
    <property type="entry name" value="VOC"/>
    <property type="match status" value="1"/>
</dbReference>